<gene>
    <name evidence="2" type="ORF">CH379_007490</name>
    <name evidence="3" type="ORF">CH379_18265</name>
</gene>
<dbReference type="PANTHER" id="PTHR33495:SF2">
    <property type="entry name" value="ANTI-SIGMA FACTOR ANTAGONIST TM_1081-RELATED"/>
    <property type="match status" value="1"/>
</dbReference>
<dbReference type="PROSITE" id="PS50801">
    <property type="entry name" value="STAS"/>
    <property type="match status" value="1"/>
</dbReference>
<reference evidence="2" key="3">
    <citation type="submission" date="2023-10" db="EMBL/GenBank/DDBJ databases">
        <authorList>
            <person name="Picardeau M."/>
            <person name="Thibeaux R."/>
        </authorList>
    </citation>
    <scope>NUCLEOTIDE SEQUENCE</scope>
    <source>
        <strain evidence="2">ATI7-C-A5</strain>
    </source>
</reference>
<dbReference type="OrthoDB" id="338393at2"/>
<protein>
    <submittedName>
        <fullName evidence="3">Anti-anti-sigma factor</fullName>
    </submittedName>
    <submittedName>
        <fullName evidence="2">STAS domain-containing protein</fullName>
    </submittedName>
</protein>
<evidence type="ECO:0000313" key="4">
    <source>
        <dbReference type="Proteomes" id="UP000232122"/>
    </source>
</evidence>
<dbReference type="AlphaFoldDB" id="A0A2N0B4N9"/>
<keyword evidence="4" id="KW-1185">Reference proteome</keyword>
<feature type="domain" description="STAS" evidence="1">
    <location>
        <begin position="25"/>
        <end position="137"/>
    </location>
</feature>
<proteinExistence type="predicted"/>
<sequence>MQNTNSGGIASKDELLVQEITDSHAHAQGVLKKNMAILKTTGEISLFSAKKFKEAMIERIDNGVNVFLVDLSTTSHIDSSGLAAFISTQARLFKESQGKIIIYSVPTHLQKIFELTKLDKLIGITIDLDAAIDRALA</sequence>
<dbReference type="Pfam" id="PF01740">
    <property type="entry name" value="STAS"/>
    <property type="match status" value="1"/>
</dbReference>
<dbReference type="EMBL" id="NPEF02000008">
    <property type="protein sequence ID" value="MDV6235467.1"/>
    <property type="molecule type" value="Genomic_DNA"/>
</dbReference>
<name>A0A2N0B4N9_9LEPT</name>
<evidence type="ECO:0000259" key="1">
    <source>
        <dbReference type="PROSITE" id="PS50801"/>
    </source>
</evidence>
<accession>A0A2N0BQH6</accession>
<reference evidence="2 4" key="2">
    <citation type="journal article" date="2018" name="Microb. Genom.">
        <title>Deciphering the unexplored Leptospira diversity from soils uncovers genomic evolution to virulence.</title>
        <authorList>
            <person name="Thibeaux R."/>
            <person name="Iraola G."/>
            <person name="Ferres I."/>
            <person name="Bierque E."/>
            <person name="Girault D."/>
            <person name="Soupe-Gilbert M.E."/>
            <person name="Picardeau M."/>
            <person name="Goarant C."/>
        </authorList>
    </citation>
    <scope>NUCLEOTIDE SEQUENCE [LARGE SCALE GENOMIC DNA]</scope>
    <source>
        <strain evidence="2 4">ATI7-C-A5</strain>
    </source>
</reference>
<dbReference type="Proteomes" id="UP000232122">
    <property type="component" value="Unassembled WGS sequence"/>
</dbReference>
<evidence type="ECO:0000313" key="3">
    <source>
        <dbReference type="EMBL" id="PJZ91509.1"/>
    </source>
</evidence>
<dbReference type="InterPro" id="IPR002645">
    <property type="entry name" value="STAS_dom"/>
</dbReference>
<dbReference type="SUPFAM" id="SSF52091">
    <property type="entry name" value="SpoIIaa-like"/>
    <property type="match status" value="1"/>
</dbReference>
<dbReference type="Gene3D" id="3.30.750.24">
    <property type="entry name" value="STAS domain"/>
    <property type="match status" value="1"/>
</dbReference>
<dbReference type="PANTHER" id="PTHR33495">
    <property type="entry name" value="ANTI-SIGMA FACTOR ANTAGONIST TM_1081-RELATED-RELATED"/>
    <property type="match status" value="1"/>
</dbReference>
<dbReference type="GO" id="GO:0043856">
    <property type="term" value="F:anti-sigma factor antagonist activity"/>
    <property type="evidence" value="ECO:0007669"/>
    <property type="project" value="TreeGrafter"/>
</dbReference>
<dbReference type="EMBL" id="NPEF01000265">
    <property type="protein sequence ID" value="PJZ91509.1"/>
    <property type="molecule type" value="Genomic_DNA"/>
</dbReference>
<dbReference type="RefSeq" id="WP_100745398.1">
    <property type="nucleotide sequence ID" value="NZ_NPEF02000008.1"/>
</dbReference>
<evidence type="ECO:0000313" key="2">
    <source>
        <dbReference type="EMBL" id="MDV6235467.1"/>
    </source>
</evidence>
<dbReference type="CDD" id="cd07043">
    <property type="entry name" value="STAS_anti-anti-sigma_factors"/>
    <property type="match status" value="1"/>
</dbReference>
<reference evidence="3" key="1">
    <citation type="submission" date="2017-07" db="EMBL/GenBank/DDBJ databases">
        <title>Leptospira spp. isolated from tropical soils.</title>
        <authorList>
            <person name="Thibeaux R."/>
            <person name="Iraola G."/>
            <person name="Ferres I."/>
            <person name="Bierque E."/>
            <person name="Girault D."/>
            <person name="Soupe-Gilbert M.-E."/>
            <person name="Picardeau M."/>
            <person name="Goarant C."/>
        </authorList>
    </citation>
    <scope>NUCLEOTIDE SEQUENCE [LARGE SCALE GENOMIC DNA]</scope>
    <source>
        <strain evidence="3">ATI7-C-A5</strain>
    </source>
</reference>
<organism evidence="3">
    <name type="scientific">Leptospira ellisii</name>
    <dbReference type="NCBI Taxonomy" id="2023197"/>
    <lineage>
        <taxon>Bacteria</taxon>
        <taxon>Pseudomonadati</taxon>
        <taxon>Spirochaetota</taxon>
        <taxon>Spirochaetia</taxon>
        <taxon>Leptospirales</taxon>
        <taxon>Leptospiraceae</taxon>
        <taxon>Leptospira</taxon>
    </lineage>
</organism>
<dbReference type="InterPro" id="IPR036513">
    <property type="entry name" value="STAS_dom_sf"/>
</dbReference>
<accession>A0A2N0B4N9</accession>
<comment type="caution">
    <text evidence="3">The sequence shown here is derived from an EMBL/GenBank/DDBJ whole genome shotgun (WGS) entry which is preliminary data.</text>
</comment>